<evidence type="ECO:0000313" key="5">
    <source>
        <dbReference type="Proteomes" id="UP000251144"/>
    </source>
</evidence>
<dbReference type="Pfam" id="PF14501">
    <property type="entry name" value="HATPase_c_5"/>
    <property type="match status" value="1"/>
</dbReference>
<feature type="domain" description="Sensor histidine kinase NatK-like C-terminal" evidence="3">
    <location>
        <begin position="325"/>
        <end position="423"/>
    </location>
</feature>
<keyword evidence="2" id="KW-1133">Transmembrane helix</keyword>
<keyword evidence="2" id="KW-0472">Membrane</keyword>
<sequence>MTALPNIPRLYTALAECLAVGIYALPLGIRFGKTATIAASAAWALALSAFLQATGSVPLAWWIPCMAAAVGIQYLYLWVTRAISLLEAGYVCARAFVLAELAASAEWQLHCFLWPQRSGADGLSLLLLVVVYGGVFGCIWVLEHKHTSPKGHIVISGKAALVAVVMAAMVFAVSNLLFLGDREVDMSVYYIRTLVDFCGVLILTVQHEQLREAALHSELAAMDEVLHRQYEQYKRSKEGIRLINSRYHELKIQIADIRAERDRAKQDAALARMESGLRQYEAENKTGNPVLDTLLTAKSMDCQQRGINMTSVADGSQLGFLSTRELCTLVGAPLDNAIESVLAEPDPEKRLLRVAIYNQSGCVMLRFENYCAQPVEMGADGLPVHNAHGGYDLQGVQAAAQRHDGTMTLHWADGWFTLRILLPVPEK</sequence>
<feature type="transmembrane region" description="Helical" evidence="2">
    <location>
        <begin position="59"/>
        <end position="79"/>
    </location>
</feature>
<organism evidence="4 5">
    <name type="scientific">Faecalibacterium prausnitzii</name>
    <dbReference type="NCBI Taxonomy" id="853"/>
    <lineage>
        <taxon>Bacteria</taxon>
        <taxon>Bacillati</taxon>
        <taxon>Bacillota</taxon>
        <taxon>Clostridia</taxon>
        <taxon>Eubacteriales</taxon>
        <taxon>Oscillospiraceae</taxon>
        <taxon>Faecalibacterium</taxon>
    </lineage>
</organism>
<protein>
    <submittedName>
        <fullName evidence="4">GHKL domain-containing protein</fullName>
    </submittedName>
</protein>
<dbReference type="RefSeq" id="WP_158400314.1">
    <property type="nucleotide sequence ID" value="NZ_PRLB01000002.1"/>
</dbReference>
<feature type="transmembrane region" description="Helical" evidence="2">
    <location>
        <begin position="122"/>
        <end position="142"/>
    </location>
</feature>
<name>A0A329TZK1_9FIRM</name>
<evidence type="ECO:0000256" key="2">
    <source>
        <dbReference type="SAM" id="Phobius"/>
    </source>
</evidence>
<dbReference type="AlphaFoldDB" id="A0A329TZK1"/>
<dbReference type="EMBL" id="PRLB01000002">
    <property type="protein sequence ID" value="RAW54992.1"/>
    <property type="molecule type" value="Genomic_DNA"/>
</dbReference>
<reference evidence="4 5" key="1">
    <citation type="submission" date="2018-02" db="EMBL/GenBank/DDBJ databases">
        <title>Complete genome sequencing of Faecalibacterium prausnitzii strains isolated from the human gut.</title>
        <authorList>
            <person name="Fitzgerald B.C."/>
            <person name="Shkoporov A.N."/>
            <person name="Ross P.R."/>
            <person name="Hill C."/>
        </authorList>
    </citation>
    <scope>NUCLEOTIDE SEQUENCE [LARGE SCALE GENOMIC DNA]</scope>
    <source>
        <strain evidence="4 5">APC942/32-1</strain>
    </source>
</reference>
<feature type="transmembrane region" description="Helical" evidence="2">
    <location>
        <begin position="154"/>
        <end position="177"/>
    </location>
</feature>
<feature type="transmembrane region" description="Helical" evidence="2">
    <location>
        <begin position="12"/>
        <end position="29"/>
    </location>
</feature>
<evidence type="ECO:0000313" key="4">
    <source>
        <dbReference type="EMBL" id="RAW54992.1"/>
    </source>
</evidence>
<feature type="coiled-coil region" evidence="1">
    <location>
        <begin position="240"/>
        <end position="283"/>
    </location>
</feature>
<dbReference type="Proteomes" id="UP000251144">
    <property type="component" value="Unassembled WGS sequence"/>
</dbReference>
<keyword evidence="1" id="KW-0175">Coiled coil</keyword>
<gene>
    <name evidence="4" type="ORF">C4N26_03250</name>
</gene>
<dbReference type="OrthoDB" id="3173688at2"/>
<dbReference type="CDD" id="cd16935">
    <property type="entry name" value="HATPase_AgrC-ComD-like"/>
    <property type="match status" value="1"/>
</dbReference>
<evidence type="ECO:0000256" key="1">
    <source>
        <dbReference type="SAM" id="Coils"/>
    </source>
</evidence>
<comment type="caution">
    <text evidence="4">The sequence shown here is derived from an EMBL/GenBank/DDBJ whole genome shotgun (WGS) entry which is preliminary data.</text>
</comment>
<keyword evidence="2" id="KW-0812">Transmembrane</keyword>
<accession>A0A329TZK1</accession>
<evidence type="ECO:0000259" key="3">
    <source>
        <dbReference type="Pfam" id="PF14501"/>
    </source>
</evidence>
<dbReference type="InterPro" id="IPR032834">
    <property type="entry name" value="NatK-like_C"/>
</dbReference>
<feature type="transmembrane region" description="Helical" evidence="2">
    <location>
        <begin position="36"/>
        <end position="53"/>
    </location>
</feature>
<proteinExistence type="predicted"/>